<keyword evidence="3" id="KW-1185">Reference proteome</keyword>
<protein>
    <submittedName>
        <fullName evidence="2">Uncharacterized protein</fullName>
    </submittedName>
</protein>
<gene>
    <name evidence="2" type="ORF">NDU88_001843</name>
</gene>
<sequence length="249" mass="27995">MEQKCKRPKNSAPVGHGGEEQRALHGLTPAYQGVGGRKPLPGPGHRRAPKWHGENTLTAGKTQWEEQGPSPETHKPEPKKEAPTSWGEPQERRSQQKAEPTTNPKRHQAKEWHQRRHKRYTREGGAAPENPLPPGTEKAEAEANTGITKKKYPAKLPHLEEPHSTQGRKGEDTHLKRETAKKQANSRQTAHQAKENRTANPLGERSRMPQPKPKWVTPKQLETTEGKDTMLKGQPMTSEGQARSRKHPR</sequence>
<feature type="region of interest" description="Disordered" evidence="1">
    <location>
        <begin position="1"/>
        <end position="249"/>
    </location>
</feature>
<evidence type="ECO:0000313" key="2">
    <source>
        <dbReference type="EMBL" id="KAJ1113601.1"/>
    </source>
</evidence>
<feature type="compositionally biased region" description="Polar residues" evidence="1">
    <location>
        <begin position="182"/>
        <end position="191"/>
    </location>
</feature>
<reference evidence="2" key="1">
    <citation type="journal article" date="2022" name="bioRxiv">
        <title>Sequencing and chromosome-scale assembly of the giantPleurodeles waltlgenome.</title>
        <authorList>
            <person name="Brown T."/>
            <person name="Elewa A."/>
            <person name="Iarovenko S."/>
            <person name="Subramanian E."/>
            <person name="Araus A.J."/>
            <person name="Petzold A."/>
            <person name="Susuki M."/>
            <person name="Suzuki K.-i.T."/>
            <person name="Hayashi T."/>
            <person name="Toyoda A."/>
            <person name="Oliveira C."/>
            <person name="Osipova E."/>
            <person name="Leigh N.D."/>
            <person name="Simon A."/>
            <person name="Yun M.H."/>
        </authorList>
    </citation>
    <scope>NUCLEOTIDE SEQUENCE</scope>
    <source>
        <strain evidence="2">20211129_DDA</strain>
        <tissue evidence="2">Liver</tissue>
    </source>
</reference>
<name>A0AAV7NC02_PLEWA</name>
<feature type="compositionally biased region" description="Basic and acidic residues" evidence="1">
    <location>
        <begin position="72"/>
        <end position="82"/>
    </location>
</feature>
<organism evidence="2 3">
    <name type="scientific">Pleurodeles waltl</name>
    <name type="common">Iberian ribbed newt</name>
    <dbReference type="NCBI Taxonomy" id="8319"/>
    <lineage>
        <taxon>Eukaryota</taxon>
        <taxon>Metazoa</taxon>
        <taxon>Chordata</taxon>
        <taxon>Craniata</taxon>
        <taxon>Vertebrata</taxon>
        <taxon>Euteleostomi</taxon>
        <taxon>Amphibia</taxon>
        <taxon>Batrachia</taxon>
        <taxon>Caudata</taxon>
        <taxon>Salamandroidea</taxon>
        <taxon>Salamandridae</taxon>
        <taxon>Pleurodelinae</taxon>
        <taxon>Pleurodeles</taxon>
    </lineage>
</organism>
<feature type="compositionally biased region" description="Basic and acidic residues" evidence="1">
    <location>
        <begin position="157"/>
        <end position="181"/>
    </location>
</feature>
<evidence type="ECO:0000256" key="1">
    <source>
        <dbReference type="SAM" id="MobiDB-lite"/>
    </source>
</evidence>
<dbReference type="Proteomes" id="UP001066276">
    <property type="component" value="Chromosome 8"/>
</dbReference>
<dbReference type="EMBL" id="JANPWB010000012">
    <property type="protein sequence ID" value="KAJ1113601.1"/>
    <property type="molecule type" value="Genomic_DNA"/>
</dbReference>
<accession>A0AAV7NC02</accession>
<dbReference type="AlphaFoldDB" id="A0AAV7NC02"/>
<proteinExistence type="predicted"/>
<comment type="caution">
    <text evidence="2">The sequence shown here is derived from an EMBL/GenBank/DDBJ whole genome shotgun (WGS) entry which is preliminary data.</text>
</comment>
<evidence type="ECO:0000313" key="3">
    <source>
        <dbReference type="Proteomes" id="UP001066276"/>
    </source>
</evidence>
<feature type="compositionally biased region" description="Basic residues" evidence="1">
    <location>
        <begin position="104"/>
        <end position="120"/>
    </location>
</feature>